<keyword evidence="1" id="KW-1133">Transmembrane helix</keyword>
<keyword evidence="3" id="KW-1185">Reference proteome</keyword>
<proteinExistence type="predicted"/>
<dbReference type="Proteomes" id="UP000801864">
    <property type="component" value="Unassembled WGS sequence"/>
</dbReference>
<dbReference type="InterPro" id="IPR053008">
    <property type="entry name" value="Phomopsin_biosynth_assoc"/>
</dbReference>
<keyword evidence="1" id="KW-0472">Membrane</keyword>
<reference evidence="2 3" key="1">
    <citation type="submission" date="2018-06" db="EMBL/GenBank/DDBJ databases">
        <title>Genome analysis of cellulolytic fungus Trichoderma lentiforme CFAM-422.</title>
        <authorList>
            <person name="Steindorff A.S."/>
            <person name="Formighieri E.F."/>
            <person name="Midorikawa G.E.O."/>
            <person name="Tamietti M.S."/>
            <person name="Ramos E.Z."/>
            <person name="Silva A.S."/>
            <person name="Bon E.P.S."/>
            <person name="Mendes T.D."/>
            <person name="Damaso M.C.T."/>
            <person name="Favaro L.C.L."/>
        </authorList>
    </citation>
    <scope>NUCLEOTIDE SEQUENCE [LARGE SCALE GENOMIC DNA]</scope>
    <source>
        <strain evidence="2 3">CFAM-422</strain>
    </source>
</reference>
<evidence type="ECO:0000256" key="1">
    <source>
        <dbReference type="SAM" id="Phobius"/>
    </source>
</evidence>
<dbReference type="AlphaFoldDB" id="A0A9P4XPV2"/>
<organism evidence="2 3">
    <name type="scientific">Trichoderma lentiforme</name>
    <dbReference type="NCBI Taxonomy" id="1567552"/>
    <lineage>
        <taxon>Eukaryota</taxon>
        <taxon>Fungi</taxon>
        <taxon>Dikarya</taxon>
        <taxon>Ascomycota</taxon>
        <taxon>Pezizomycotina</taxon>
        <taxon>Sordariomycetes</taxon>
        <taxon>Hypocreomycetidae</taxon>
        <taxon>Hypocreales</taxon>
        <taxon>Hypocreaceae</taxon>
        <taxon>Trichoderma</taxon>
    </lineage>
</organism>
<keyword evidence="1" id="KW-0812">Transmembrane</keyword>
<accession>A0A9P4XPV2</accession>
<feature type="transmembrane region" description="Helical" evidence="1">
    <location>
        <begin position="43"/>
        <end position="64"/>
    </location>
</feature>
<protein>
    <submittedName>
        <fullName evidence="2">Uncharacterized protein</fullName>
    </submittedName>
</protein>
<dbReference type="EMBL" id="QLNT01000001">
    <property type="protein sequence ID" value="KAF3076886.1"/>
    <property type="molecule type" value="Genomic_DNA"/>
</dbReference>
<evidence type="ECO:0000313" key="3">
    <source>
        <dbReference type="Proteomes" id="UP000801864"/>
    </source>
</evidence>
<evidence type="ECO:0000313" key="2">
    <source>
        <dbReference type="EMBL" id="KAF3076886.1"/>
    </source>
</evidence>
<sequence>MAQKLSEERDESFDGEQREALLHQGQFSSDAGRQRRASSRRTFLTHMVTVILTSVTWIALILLYRPDNIFDSPNKSGNSTVLPGFDYISCGNSTETAKAMGCVYDILANHWVPAQCEDKQAVEEYQKDGTWYGYADAEHKKLLPYAEMGEVGMYWTNLRDHVNHCARLWTKQFNAFMEDRDYYDSLIVSEGHTKHCAQYLVDKTDEGVGDFRAIPIQVDVGFMGCHIRRN</sequence>
<name>A0A9P4XPV2_9HYPO</name>
<dbReference type="PANTHER" id="PTHR35896">
    <property type="entry name" value="IG-LIKE DOMAIN-CONTAINING PROTEIN"/>
    <property type="match status" value="1"/>
</dbReference>
<gene>
    <name evidence="2" type="ORF">CFAM422_000451</name>
</gene>
<comment type="caution">
    <text evidence="2">The sequence shown here is derived from an EMBL/GenBank/DDBJ whole genome shotgun (WGS) entry which is preliminary data.</text>
</comment>
<dbReference type="PANTHER" id="PTHR35896:SF3">
    <property type="entry name" value="MAJOR FACILITATOR SUPERFAMILY TRANSPORTER"/>
    <property type="match status" value="1"/>
</dbReference>